<reference evidence="1 2" key="1">
    <citation type="submission" date="2019-07" db="EMBL/GenBank/DDBJ databases">
        <authorList>
            <person name="Duangmal K."/>
            <person name="Teo W.F.A."/>
        </authorList>
    </citation>
    <scope>NUCLEOTIDE SEQUENCE [LARGE SCALE GENOMIC DNA]</scope>
    <source>
        <strain evidence="1 2">TBRC 6029</strain>
    </source>
</reference>
<reference evidence="1 2" key="2">
    <citation type="submission" date="2019-08" db="EMBL/GenBank/DDBJ databases">
        <title>Amycolatopsis acidicola sp. nov., isolated from peat swamp forest soil.</title>
        <authorList>
            <person name="Srisuk N."/>
        </authorList>
    </citation>
    <scope>NUCLEOTIDE SEQUENCE [LARGE SCALE GENOMIC DNA]</scope>
    <source>
        <strain evidence="1 2">TBRC 6029</strain>
    </source>
</reference>
<dbReference type="SUPFAM" id="SSF55144">
    <property type="entry name" value="LigT-like"/>
    <property type="match status" value="1"/>
</dbReference>
<dbReference type="InterPro" id="IPR009097">
    <property type="entry name" value="Cyclic_Pdiesterase"/>
</dbReference>
<keyword evidence="2" id="KW-1185">Reference proteome</keyword>
<comment type="caution">
    <text evidence="1">The sequence shown here is derived from an EMBL/GenBank/DDBJ whole genome shotgun (WGS) entry which is preliminary data.</text>
</comment>
<dbReference type="AlphaFoldDB" id="A0A558BNQ1"/>
<dbReference type="OrthoDB" id="3397424at2"/>
<keyword evidence="1" id="KW-0436">Ligase</keyword>
<dbReference type="Gene3D" id="3.90.1140.10">
    <property type="entry name" value="Cyclic phosphodiesterase"/>
    <property type="match status" value="1"/>
</dbReference>
<proteinExistence type="predicted"/>
<gene>
    <name evidence="1" type="ORF">FNH05_24515</name>
</gene>
<dbReference type="Proteomes" id="UP000320011">
    <property type="component" value="Unassembled WGS sequence"/>
</dbReference>
<dbReference type="EMBL" id="VJWX01000289">
    <property type="protein sequence ID" value="TVT38134.1"/>
    <property type="molecule type" value="Genomic_DNA"/>
</dbReference>
<dbReference type="GO" id="GO:0016874">
    <property type="term" value="F:ligase activity"/>
    <property type="evidence" value="ECO:0007669"/>
    <property type="project" value="UniProtKB-KW"/>
</dbReference>
<sequence>MALAVCLLFDGRSERALRNLWDRLEGRGVPTLRSHTHGLHHPHLSYVVLRDWALEPVRAAMEGVPGHDPFEITFDALGAFPRGRACLIPAVRADLVPRQELVVETVRATGAGVHKHYEIGRWLPHSSLAPRVRAGQLPVLAETIYSVLPLTVRVNRAALIDSSTGRLWPLPTLP</sequence>
<dbReference type="Pfam" id="PF13563">
    <property type="entry name" value="2_5_RNA_ligase2"/>
    <property type="match status" value="1"/>
</dbReference>
<accession>A0A558BNQ1</accession>
<name>A0A558BNQ1_9PSEU</name>
<organism evidence="1 2">
    <name type="scientific">Amycolatopsis rhizosphaerae</name>
    <dbReference type="NCBI Taxonomy" id="2053003"/>
    <lineage>
        <taxon>Bacteria</taxon>
        <taxon>Bacillati</taxon>
        <taxon>Actinomycetota</taxon>
        <taxon>Actinomycetes</taxon>
        <taxon>Pseudonocardiales</taxon>
        <taxon>Pseudonocardiaceae</taxon>
        <taxon>Amycolatopsis</taxon>
    </lineage>
</organism>
<evidence type="ECO:0000313" key="2">
    <source>
        <dbReference type="Proteomes" id="UP000320011"/>
    </source>
</evidence>
<protein>
    <submittedName>
        <fullName evidence="1">2'-5' RNA ligase family protein</fullName>
    </submittedName>
</protein>
<evidence type="ECO:0000313" key="1">
    <source>
        <dbReference type="EMBL" id="TVT38134.1"/>
    </source>
</evidence>
<dbReference type="RefSeq" id="WP_144591064.1">
    <property type="nucleotide sequence ID" value="NZ_VJWX01000289.1"/>
</dbReference>